<keyword evidence="3" id="KW-1185">Reference proteome</keyword>
<dbReference type="PANTHER" id="PTHR45856">
    <property type="entry name" value="ALPHA/BETA-HYDROLASES SUPERFAMILY PROTEIN"/>
    <property type="match status" value="1"/>
</dbReference>
<dbReference type="Proteomes" id="UP000277811">
    <property type="component" value="Unassembled WGS sequence"/>
</dbReference>
<evidence type="ECO:0000259" key="1">
    <source>
        <dbReference type="Pfam" id="PF01764"/>
    </source>
</evidence>
<dbReference type="Pfam" id="PF01764">
    <property type="entry name" value="Lipase_3"/>
    <property type="match status" value="1"/>
</dbReference>
<dbReference type="OrthoDB" id="5522031at2"/>
<feature type="domain" description="Fungal lipase-type" evidence="1">
    <location>
        <begin position="94"/>
        <end position="245"/>
    </location>
</feature>
<dbReference type="AlphaFoldDB" id="A0A498RDG4"/>
<protein>
    <submittedName>
        <fullName evidence="2">Lipase (Class 3)</fullName>
    </submittedName>
</protein>
<dbReference type="InterPro" id="IPR029058">
    <property type="entry name" value="AB_hydrolase_fold"/>
</dbReference>
<dbReference type="InterPro" id="IPR002921">
    <property type="entry name" value="Fungal_lipase-type"/>
</dbReference>
<dbReference type="InterPro" id="IPR051218">
    <property type="entry name" value="Sec_MonoDiacylglyc_Lipase"/>
</dbReference>
<dbReference type="Gene3D" id="3.40.50.1820">
    <property type="entry name" value="alpha/beta hydrolase"/>
    <property type="match status" value="1"/>
</dbReference>
<proteinExistence type="predicted"/>
<organism evidence="2 3">
    <name type="scientific">Lucifera butyrica</name>
    <dbReference type="NCBI Taxonomy" id="1351585"/>
    <lineage>
        <taxon>Bacteria</taxon>
        <taxon>Bacillati</taxon>
        <taxon>Bacillota</taxon>
        <taxon>Negativicutes</taxon>
        <taxon>Veillonellales</taxon>
        <taxon>Veillonellaceae</taxon>
        <taxon>Lucifera</taxon>
    </lineage>
</organism>
<dbReference type="EMBL" id="UPPP01000105">
    <property type="protein sequence ID" value="VBB08957.1"/>
    <property type="molecule type" value="Genomic_DNA"/>
</dbReference>
<dbReference type="RefSeq" id="WP_122629788.1">
    <property type="nucleotide sequence ID" value="NZ_UPPP01000105.1"/>
</dbReference>
<reference evidence="2 3" key="1">
    <citation type="submission" date="2018-06" db="EMBL/GenBank/DDBJ databases">
        <authorList>
            <person name="Strepis N."/>
        </authorList>
    </citation>
    <scope>NUCLEOTIDE SEQUENCE [LARGE SCALE GENOMIC DNA]</scope>
    <source>
        <strain evidence="2">LUCI</strain>
    </source>
</reference>
<name>A0A498RDG4_9FIRM</name>
<sequence>MKRLLVVVWCVVILAIPAVSRAGALEDYEGAHDISIAAAASVAAYSDRIGEIASRYLEHNGWQIDRYVQTQGHDGARFLLAKRDDSEGRTTYILAFVGTENAADINYDLQVGKVYFDGNSIESFKANAARKNIPDTEPKVHRGFFEFVAEGLAAKTRSAGPAPRLLTDILLKDKDSKIYLTGHSLGGAAATLAGAGMISMGVNPAQIKVITFGAPAVGNAAFAAKFAPTLNLTRIVISGDPVTGVLQDLIGGYKQFGREIRWFLPDYADQPHRVTEYVDLALKNYFDKRREARQAGVEIAEPVAVEHGSGKKVYIAPLKDTLPEPLRAEFWYMQEALQDEYREKLPGCTLAPEGDTDDWPGKAAAAGYHWVVVPELSVTSLKREQHLYYITVSQTVYDARTGAIVAMDSFSTGTYNLTPLEAFIHDFKGINYTQEPWIINHKREGMTAGRVSVDTATLVH</sequence>
<dbReference type="SUPFAM" id="SSF53474">
    <property type="entry name" value="alpha/beta-Hydrolases"/>
    <property type="match status" value="1"/>
</dbReference>
<accession>A0A498RDG4</accession>
<dbReference type="PANTHER" id="PTHR45856:SF24">
    <property type="entry name" value="FUNGAL LIPASE-LIKE DOMAIN-CONTAINING PROTEIN"/>
    <property type="match status" value="1"/>
</dbReference>
<dbReference type="GO" id="GO:0006629">
    <property type="term" value="P:lipid metabolic process"/>
    <property type="evidence" value="ECO:0007669"/>
    <property type="project" value="InterPro"/>
</dbReference>
<evidence type="ECO:0000313" key="3">
    <source>
        <dbReference type="Proteomes" id="UP000277811"/>
    </source>
</evidence>
<evidence type="ECO:0000313" key="2">
    <source>
        <dbReference type="EMBL" id="VBB08957.1"/>
    </source>
</evidence>
<gene>
    <name evidence="2" type="ORF">LUCI_4243</name>
</gene>